<keyword evidence="3" id="KW-1185">Reference proteome</keyword>
<dbReference type="GeneID" id="25335322"/>
<accession>U6M6G7</accession>
<dbReference type="AlphaFoldDB" id="U6M6G7"/>
<feature type="domain" description="POLQ-like helical" evidence="1">
    <location>
        <begin position="124"/>
        <end position="236"/>
    </location>
</feature>
<name>U6M6G7_EIMMA</name>
<dbReference type="EMBL" id="HG719449">
    <property type="protein sequence ID" value="CDJ58029.1"/>
    <property type="molecule type" value="Genomic_DNA"/>
</dbReference>
<protein>
    <recommendedName>
        <fullName evidence="1">POLQ-like helical domain-containing protein</fullName>
    </recommendedName>
</protein>
<reference evidence="2" key="2">
    <citation type="submission" date="2013-10" db="EMBL/GenBank/DDBJ databases">
        <authorList>
            <person name="Aslett M."/>
        </authorList>
    </citation>
    <scope>NUCLEOTIDE SEQUENCE [LARGE SCALE GENOMIC DNA]</scope>
    <source>
        <strain evidence="2">Weybridge</strain>
    </source>
</reference>
<evidence type="ECO:0000313" key="2">
    <source>
        <dbReference type="EMBL" id="CDJ58029.1"/>
    </source>
</evidence>
<dbReference type="VEuPathDB" id="ToxoDB:EMWEY_00013360"/>
<gene>
    <name evidence="2" type="ORF">EMWEY_00013360</name>
</gene>
<dbReference type="InterPro" id="IPR048960">
    <property type="entry name" value="POLQ-like_helical"/>
</dbReference>
<evidence type="ECO:0000313" key="3">
    <source>
        <dbReference type="Proteomes" id="UP000030763"/>
    </source>
</evidence>
<dbReference type="Pfam" id="PF21099">
    <property type="entry name" value="POLQ_helical"/>
    <property type="match status" value="1"/>
</dbReference>
<evidence type="ECO:0000259" key="1">
    <source>
        <dbReference type="Pfam" id="PF21099"/>
    </source>
</evidence>
<dbReference type="RefSeq" id="XP_013334677.1">
    <property type="nucleotide sequence ID" value="XM_013479223.1"/>
</dbReference>
<reference evidence="2" key="1">
    <citation type="submission" date="2013-10" db="EMBL/GenBank/DDBJ databases">
        <title>Genomic analysis of the causative agents of coccidiosis in chickens.</title>
        <authorList>
            <person name="Reid A.J."/>
            <person name="Blake D."/>
            <person name="Billington K."/>
            <person name="Browne H."/>
            <person name="Dunn M."/>
            <person name="Hung S."/>
            <person name="Kawahara F."/>
            <person name="Miranda-Saavedra D."/>
            <person name="Mourier T."/>
            <person name="Nagra H."/>
            <person name="Otto T.D."/>
            <person name="Rawlings N."/>
            <person name="Sanchez A."/>
            <person name="Sanders M."/>
            <person name="Subramaniam C."/>
            <person name="Tay Y."/>
            <person name="Dear P."/>
            <person name="Doerig C."/>
            <person name="Gruber A."/>
            <person name="Parkinson J."/>
            <person name="Shirley M."/>
            <person name="Wan K.L."/>
            <person name="Berriman M."/>
            <person name="Tomley F."/>
            <person name="Pain A."/>
        </authorList>
    </citation>
    <scope>NUCLEOTIDE SEQUENCE [LARGE SCALE GENOMIC DNA]</scope>
    <source>
        <strain evidence="2">Weybridge</strain>
    </source>
</reference>
<proteinExistence type="predicted"/>
<dbReference type="Proteomes" id="UP000030763">
    <property type="component" value="Unassembled WGS sequence"/>
</dbReference>
<organism evidence="2 3">
    <name type="scientific">Eimeria maxima</name>
    <name type="common">Coccidian parasite</name>
    <dbReference type="NCBI Taxonomy" id="5804"/>
    <lineage>
        <taxon>Eukaryota</taxon>
        <taxon>Sar</taxon>
        <taxon>Alveolata</taxon>
        <taxon>Apicomplexa</taxon>
        <taxon>Conoidasida</taxon>
        <taxon>Coccidia</taxon>
        <taxon>Eucoccidiorida</taxon>
        <taxon>Eimeriorina</taxon>
        <taxon>Eimeriidae</taxon>
        <taxon>Eimeria</taxon>
    </lineage>
</organism>
<sequence>MSIVSAKTSSGASGIPQELHEDCCDSATAVSCVPSSSASLLKGVGIGQTHQAESTSGYEAFGSSICLHFRGLKDLAAQLCGVGSSVGGLRGNEPGDQGLNWKDVGGRIAVTEVGGAAVEAGIAPWEAAEIFADIFKTSILGLCADTELHLLFLAAVAVGGEMQPNWHSYLSVYDKLDPAGREAIKAQGVPRHCINDTADLLLLEQLNFTQLRRRVELEAHRRFFFALLLHDVYREGTAYQSVWYLAKCTDGLRSAGAALSEICFVLAGKLKLACSPAGALASALTDPSRQCGRNHEAIRNEDDGGPAALQQLLQLDGMTPRRAAALRAAQIYTCAQVANTPLCDLYKALEAAEPAQLAPTETAAQSDQKVWGPTNSRLRARLLTASVKLKDAAQKEQEMRMQALEDEAAGHWSLIRKATNSSGDEDD</sequence>